<dbReference type="Pfam" id="PF15136">
    <property type="entry name" value="UPF0449"/>
    <property type="match status" value="1"/>
</dbReference>
<keyword evidence="5" id="KW-1185">Reference proteome</keyword>
<organism evidence="4 5">
    <name type="scientific">Homarus americanus</name>
    <name type="common">American lobster</name>
    <dbReference type="NCBI Taxonomy" id="6706"/>
    <lineage>
        <taxon>Eukaryota</taxon>
        <taxon>Metazoa</taxon>
        <taxon>Ecdysozoa</taxon>
        <taxon>Arthropoda</taxon>
        <taxon>Crustacea</taxon>
        <taxon>Multicrustacea</taxon>
        <taxon>Malacostraca</taxon>
        <taxon>Eumalacostraca</taxon>
        <taxon>Eucarida</taxon>
        <taxon>Decapoda</taxon>
        <taxon>Pleocyemata</taxon>
        <taxon>Astacidea</taxon>
        <taxon>Nephropoidea</taxon>
        <taxon>Nephropidae</taxon>
        <taxon>Homarus</taxon>
    </lineage>
</organism>
<dbReference type="PANTHER" id="PTHR34766:SF1">
    <property type="entry name" value="UPF0449 PROTEIN C19ORF25"/>
    <property type="match status" value="1"/>
</dbReference>
<evidence type="ECO:0000256" key="2">
    <source>
        <dbReference type="SAM" id="Coils"/>
    </source>
</evidence>
<protein>
    <submittedName>
        <fullName evidence="4">UPF0449 protein C19orf25-like</fullName>
    </submittedName>
</protein>
<dbReference type="InterPro" id="IPR028227">
    <property type="entry name" value="UPF0449"/>
</dbReference>
<evidence type="ECO:0000313" key="4">
    <source>
        <dbReference type="EMBL" id="KAG7163971.1"/>
    </source>
</evidence>
<evidence type="ECO:0000256" key="3">
    <source>
        <dbReference type="SAM" id="MobiDB-lite"/>
    </source>
</evidence>
<reference evidence="4" key="1">
    <citation type="journal article" date="2021" name="Sci. Adv.">
        <title>The American lobster genome reveals insights on longevity, neural, and immune adaptations.</title>
        <authorList>
            <person name="Polinski J.M."/>
            <person name="Zimin A.V."/>
            <person name="Clark K.F."/>
            <person name="Kohn A.B."/>
            <person name="Sadowski N."/>
            <person name="Timp W."/>
            <person name="Ptitsyn A."/>
            <person name="Khanna P."/>
            <person name="Romanova D.Y."/>
            <person name="Williams P."/>
            <person name="Greenwood S.J."/>
            <person name="Moroz L.L."/>
            <person name="Walt D.R."/>
            <person name="Bodnar A.G."/>
        </authorList>
    </citation>
    <scope>NUCLEOTIDE SEQUENCE</scope>
    <source>
        <strain evidence="4">GMGI-L3</strain>
    </source>
</reference>
<feature type="compositionally biased region" description="Polar residues" evidence="3">
    <location>
        <begin position="80"/>
        <end position="95"/>
    </location>
</feature>
<sequence length="161" mass="18459">MILIVRFRTSEFSGAGTDIWLHCYIQSLDNISKTEKPAIMFRTKKTDFPARPQPPSWEQMEEDLKAATESDIIFTLSAGGKNTTDQPEKSATGSDAETLKDYMDDEELFQQAVEFVEKNDKLLNNIHRLTDEREELQQVSNNLKLTLENVKKQALVAIDRY</sequence>
<accession>A0A8J5MUD5</accession>
<proteinExistence type="inferred from homology"/>
<evidence type="ECO:0000256" key="1">
    <source>
        <dbReference type="ARBA" id="ARBA00006137"/>
    </source>
</evidence>
<gene>
    <name evidence="4" type="ORF">Hamer_G014428</name>
</gene>
<comment type="caution">
    <text evidence="4">The sequence shown here is derived from an EMBL/GenBank/DDBJ whole genome shotgun (WGS) entry which is preliminary data.</text>
</comment>
<dbReference type="PANTHER" id="PTHR34766">
    <property type="entry name" value="UPF0449 PROTEIN C19ORF25"/>
    <property type="match status" value="1"/>
</dbReference>
<name>A0A8J5MUD5_HOMAM</name>
<feature type="coiled-coil region" evidence="2">
    <location>
        <begin position="112"/>
        <end position="153"/>
    </location>
</feature>
<feature type="region of interest" description="Disordered" evidence="3">
    <location>
        <begin position="77"/>
        <end position="96"/>
    </location>
</feature>
<dbReference type="AlphaFoldDB" id="A0A8J5MUD5"/>
<dbReference type="Proteomes" id="UP000747542">
    <property type="component" value="Unassembled WGS sequence"/>
</dbReference>
<evidence type="ECO:0000313" key="5">
    <source>
        <dbReference type="Proteomes" id="UP000747542"/>
    </source>
</evidence>
<keyword evidence="2" id="KW-0175">Coiled coil</keyword>
<dbReference type="EMBL" id="JAHLQT010026055">
    <property type="protein sequence ID" value="KAG7163971.1"/>
    <property type="molecule type" value="Genomic_DNA"/>
</dbReference>
<comment type="similarity">
    <text evidence="1">Belongs to the UPF0449 family.</text>
</comment>